<keyword evidence="1" id="KW-1133">Transmembrane helix</keyword>
<dbReference type="STRING" id="570156.AOG27_02735"/>
<feature type="transmembrane region" description="Helical" evidence="1">
    <location>
        <begin position="20"/>
        <end position="40"/>
    </location>
</feature>
<feature type="transmembrane region" description="Helical" evidence="1">
    <location>
        <begin position="118"/>
        <end position="144"/>
    </location>
</feature>
<feature type="transmembrane region" description="Helical" evidence="1">
    <location>
        <begin position="88"/>
        <end position="106"/>
    </location>
</feature>
<proteinExistence type="predicted"/>
<feature type="transmembrane region" description="Helical" evidence="1">
    <location>
        <begin position="52"/>
        <end position="76"/>
    </location>
</feature>
<name>A0A0P7E546_9GAMM</name>
<reference evidence="2 3" key="1">
    <citation type="submission" date="2015-09" db="EMBL/GenBank/DDBJ databases">
        <title>Draft Genome Sequence of Pseudoalteromonas lipolytica UCD-48B.</title>
        <authorList>
            <person name="Krusor M."/>
            <person name="Coil D.A."/>
            <person name="Lang J.M."/>
            <person name="Eisen J.A."/>
            <person name="Alexiev A."/>
        </authorList>
    </citation>
    <scope>NUCLEOTIDE SEQUENCE [LARGE SCALE GENOMIC DNA]</scope>
    <source>
        <strain evidence="2 3">UCD-48B</strain>
    </source>
</reference>
<organism evidence="2 3">
    <name type="scientific">Pseudoalteromonas lipolytica</name>
    <dbReference type="NCBI Taxonomy" id="570156"/>
    <lineage>
        <taxon>Bacteria</taxon>
        <taxon>Pseudomonadati</taxon>
        <taxon>Pseudomonadota</taxon>
        <taxon>Gammaproteobacteria</taxon>
        <taxon>Alteromonadales</taxon>
        <taxon>Pseudoalteromonadaceae</taxon>
        <taxon>Pseudoalteromonas</taxon>
    </lineage>
</organism>
<dbReference type="Proteomes" id="UP000050378">
    <property type="component" value="Unassembled WGS sequence"/>
</dbReference>
<gene>
    <name evidence="2" type="ORF">AOG27_02735</name>
</gene>
<evidence type="ECO:0000313" key="2">
    <source>
        <dbReference type="EMBL" id="KPM84729.1"/>
    </source>
</evidence>
<keyword evidence="1" id="KW-0812">Transmembrane</keyword>
<evidence type="ECO:0000313" key="3">
    <source>
        <dbReference type="Proteomes" id="UP000050378"/>
    </source>
</evidence>
<evidence type="ECO:0000256" key="1">
    <source>
        <dbReference type="SAM" id="Phobius"/>
    </source>
</evidence>
<keyword evidence="1" id="KW-0472">Membrane</keyword>
<protein>
    <submittedName>
        <fullName evidence="2">Uncharacterized protein</fullName>
    </submittedName>
</protein>
<sequence length="194" mass="22183">MQYLTDLYNEFLVATSAHKVFSTQVIIALCYTVALIHSFYRAFKHRELFSDFLSIAVVASKYLVTSLLMEKVLLYISEGGNGAFAQNIYLALAGFNVLSMVILYKLHTKFSYTFGELFFCIIKLTILLAIAHFILWFKLVVLFVQAEHAYIHYMYSFIVLYISIVLAVVMLFPGLLKTKLKLLLSPSWPFGTKS</sequence>
<dbReference type="PATRIC" id="fig|570156.3.peg.542"/>
<dbReference type="AlphaFoldDB" id="A0A0P7E546"/>
<comment type="caution">
    <text evidence="2">The sequence shown here is derived from an EMBL/GenBank/DDBJ whole genome shotgun (WGS) entry which is preliminary data.</text>
</comment>
<feature type="transmembrane region" description="Helical" evidence="1">
    <location>
        <begin position="150"/>
        <end position="172"/>
    </location>
</feature>
<accession>A0A0P7E546</accession>
<dbReference type="RefSeq" id="WP_054551481.1">
    <property type="nucleotide sequence ID" value="NZ_LJTC01000002.1"/>
</dbReference>
<dbReference type="EMBL" id="LJTC01000002">
    <property type="protein sequence ID" value="KPM84729.1"/>
    <property type="molecule type" value="Genomic_DNA"/>
</dbReference>
<dbReference type="OrthoDB" id="6293620at2"/>